<name>A0ABQ3BIH5_9FLAO</name>
<accession>A0ABQ3BIH5</accession>
<evidence type="ECO:0000313" key="3">
    <source>
        <dbReference type="Proteomes" id="UP000615593"/>
    </source>
</evidence>
<dbReference type="Pfam" id="PF13454">
    <property type="entry name" value="NAD_binding_9"/>
    <property type="match status" value="1"/>
</dbReference>
<dbReference type="InterPro" id="IPR036188">
    <property type="entry name" value="FAD/NAD-bd_sf"/>
</dbReference>
<organism evidence="2 3">
    <name type="scientific">Mesonia mobilis</name>
    <dbReference type="NCBI Taxonomy" id="369791"/>
    <lineage>
        <taxon>Bacteria</taxon>
        <taxon>Pseudomonadati</taxon>
        <taxon>Bacteroidota</taxon>
        <taxon>Flavobacteriia</taxon>
        <taxon>Flavobacteriales</taxon>
        <taxon>Flavobacteriaceae</taxon>
        <taxon>Mesonia</taxon>
    </lineage>
</organism>
<dbReference type="PANTHER" id="PTHR40254:SF1">
    <property type="entry name" value="BLR0577 PROTEIN"/>
    <property type="match status" value="1"/>
</dbReference>
<protein>
    <recommendedName>
        <fullName evidence="1">FAD-dependent urate hydroxylase HpyO/Asp monooxygenase CreE-like FAD/NAD(P)-binding domain-containing protein</fullName>
    </recommendedName>
</protein>
<dbReference type="EMBL" id="BMWY01000001">
    <property type="protein sequence ID" value="GGZ46020.1"/>
    <property type="molecule type" value="Genomic_DNA"/>
</dbReference>
<dbReference type="InterPro" id="IPR038732">
    <property type="entry name" value="HpyO/CreE_NAD-binding"/>
</dbReference>
<keyword evidence="3" id="KW-1185">Reference proteome</keyword>
<dbReference type="Gene3D" id="3.50.50.60">
    <property type="entry name" value="FAD/NAD(P)-binding domain"/>
    <property type="match status" value="1"/>
</dbReference>
<dbReference type="Proteomes" id="UP000615593">
    <property type="component" value="Unassembled WGS sequence"/>
</dbReference>
<feature type="domain" description="FAD-dependent urate hydroxylase HpyO/Asp monooxygenase CreE-like FAD/NAD(P)-binding" evidence="1">
    <location>
        <begin position="6"/>
        <end position="167"/>
    </location>
</feature>
<dbReference type="RefSeq" id="WP_027886029.1">
    <property type="nucleotide sequence ID" value="NZ_BMWY01000001.1"/>
</dbReference>
<dbReference type="SUPFAM" id="SSF51905">
    <property type="entry name" value="FAD/NAD(P)-binding domain"/>
    <property type="match status" value="2"/>
</dbReference>
<gene>
    <name evidence="2" type="ORF">GCM10008088_04200</name>
</gene>
<evidence type="ECO:0000259" key="1">
    <source>
        <dbReference type="Pfam" id="PF13454"/>
    </source>
</evidence>
<proteinExistence type="predicted"/>
<dbReference type="PANTHER" id="PTHR40254">
    <property type="entry name" value="BLR0577 PROTEIN"/>
    <property type="match status" value="1"/>
</dbReference>
<evidence type="ECO:0000313" key="2">
    <source>
        <dbReference type="EMBL" id="GGZ46020.1"/>
    </source>
</evidence>
<comment type="caution">
    <text evidence="2">The sequence shown here is derived from an EMBL/GenBank/DDBJ whole genome shotgun (WGS) entry which is preliminary data.</text>
</comment>
<reference evidence="3" key="1">
    <citation type="journal article" date="2019" name="Int. J. Syst. Evol. Microbiol.">
        <title>The Global Catalogue of Microorganisms (GCM) 10K type strain sequencing project: providing services to taxonomists for standard genome sequencing and annotation.</title>
        <authorList>
            <consortium name="The Broad Institute Genomics Platform"/>
            <consortium name="The Broad Institute Genome Sequencing Center for Infectious Disease"/>
            <person name="Wu L."/>
            <person name="Ma J."/>
        </authorList>
    </citation>
    <scope>NUCLEOTIDE SEQUENCE [LARGE SCALE GENOMIC DNA]</scope>
    <source>
        <strain evidence="3">KCTC 12708</strain>
    </source>
</reference>
<sequence length="504" mass="57466">MKNITIVGGGACGSAVFIELVIQILAEELQEKVRLTLIEKDKKIGYGLAFGTQQKSHLLNTQADLMGIFGEEPEHFVTWLKEKRKNFETYRTSSEAEETYTSRLLYGDYVAEQFSVFKEKAVQGGIQVNFLEGEVVNVEKNKTEAFTLSFANQEQITSDYVVLALGTPKPNTFKDCEQYKEFINFPWPVENLKQKISPEDTVGVLGTSLSAIDTVLTLIDQNHKGKIKLISPEGLLPRVQPLQNNEIDRKFITLSNIHQLKRDETRKPKVKELFKLFMQEVEALEGFSLDWNALKRDDRSAEEFLEIDIYAAENNGDSLLNLAYALRHDASTIWSWLSTEQKKHFGDWIGKYWQINRHAMPLHNAYKLKKLMENNQLEVIGGYQEANYIENNGFEIKLEKAESFKVDKLVNATGTPSSVESMENALIQNLLKSQTIIPHEIGGIYIDERTMRVVTPKQDLPLYALGHINNGMLLDVNSVWFNVKTSMIAAKDILFKIQMNERLS</sequence>
<dbReference type="GeneID" id="94368066"/>
<dbReference type="InterPro" id="IPR052189">
    <property type="entry name" value="L-asp_N-monooxygenase_NS-form"/>
</dbReference>